<dbReference type="InterPro" id="IPR011051">
    <property type="entry name" value="RmlC_Cupin_sf"/>
</dbReference>
<evidence type="ECO:0000256" key="3">
    <source>
        <dbReference type="ARBA" id="ARBA00022964"/>
    </source>
</evidence>
<feature type="signal peptide" evidence="6">
    <location>
        <begin position="1"/>
        <end position="16"/>
    </location>
</feature>
<sequence length="156" mass="16287">MVAAVEAALGSPAAVAAAMAPFATDPGLLAGIDLTPDAARYRRVPLHEDAGARFAIAALVWQPGQMSPVHAHEAWCAVAFHRGLLTESFFDLCAEGGGPVPCECRLRRAGETSHAAPDPCAIHRLANLGTGIAVSIHAYGLPFARFNCSLNRVYAA</sequence>
<comment type="caution">
    <text evidence="7">The sequence shown here is derived from an EMBL/GenBank/DDBJ whole genome shotgun (WGS) entry which is preliminary data.</text>
</comment>
<proteinExistence type="inferred from homology"/>
<accession>A0ABS5F6M4</accession>
<keyword evidence="8" id="KW-1185">Reference proteome</keyword>
<evidence type="ECO:0000313" key="8">
    <source>
        <dbReference type="Proteomes" id="UP001196870"/>
    </source>
</evidence>
<organism evidence="7 8">
    <name type="scientific">Plastoroseomonas hellenica</name>
    <dbReference type="NCBI Taxonomy" id="2687306"/>
    <lineage>
        <taxon>Bacteria</taxon>
        <taxon>Pseudomonadati</taxon>
        <taxon>Pseudomonadota</taxon>
        <taxon>Alphaproteobacteria</taxon>
        <taxon>Acetobacterales</taxon>
        <taxon>Acetobacteraceae</taxon>
        <taxon>Plastoroseomonas</taxon>
    </lineage>
</organism>
<dbReference type="InterPro" id="IPR010300">
    <property type="entry name" value="CDO_1"/>
</dbReference>
<keyword evidence="4" id="KW-0560">Oxidoreductase</keyword>
<dbReference type="Gene3D" id="2.60.120.10">
    <property type="entry name" value="Jelly Rolls"/>
    <property type="match status" value="1"/>
</dbReference>
<dbReference type="PANTHER" id="PTHR12918:SF1">
    <property type="entry name" value="CYSTEINE DIOXYGENASE TYPE 1"/>
    <property type="match status" value="1"/>
</dbReference>
<keyword evidence="5" id="KW-0408">Iron</keyword>
<comment type="similarity">
    <text evidence="1">Belongs to the cysteine dioxygenase family.</text>
</comment>
<dbReference type="Pfam" id="PF05995">
    <property type="entry name" value="CDO_I"/>
    <property type="match status" value="1"/>
</dbReference>
<reference evidence="8" key="1">
    <citation type="journal article" date="2021" name="Syst. Appl. Microbiol.">
        <title>Roseomonas hellenica sp. nov., isolated from roots of wild-growing Alkanna tinctoria.</title>
        <authorList>
            <person name="Rat A."/>
            <person name="Naranjo H.D."/>
            <person name="Lebbe L."/>
            <person name="Cnockaert M."/>
            <person name="Krigas N."/>
            <person name="Grigoriadou K."/>
            <person name="Maloupa E."/>
            <person name="Willems A."/>
        </authorList>
    </citation>
    <scope>NUCLEOTIDE SEQUENCE [LARGE SCALE GENOMIC DNA]</scope>
    <source>
        <strain evidence="8">LMG 31523</strain>
    </source>
</reference>
<evidence type="ECO:0000256" key="4">
    <source>
        <dbReference type="ARBA" id="ARBA00023002"/>
    </source>
</evidence>
<evidence type="ECO:0000256" key="6">
    <source>
        <dbReference type="SAM" id="SignalP"/>
    </source>
</evidence>
<dbReference type="InterPro" id="IPR014710">
    <property type="entry name" value="RmlC-like_jellyroll"/>
</dbReference>
<dbReference type="PANTHER" id="PTHR12918">
    <property type="entry name" value="CYSTEINE DIOXYGENASE"/>
    <property type="match status" value="1"/>
</dbReference>
<dbReference type="GO" id="GO:0051213">
    <property type="term" value="F:dioxygenase activity"/>
    <property type="evidence" value="ECO:0007669"/>
    <property type="project" value="UniProtKB-KW"/>
</dbReference>
<evidence type="ECO:0000256" key="5">
    <source>
        <dbReference type="ARBA" id="ARBA00023004"/>
    </source>
</evidence>
<dbReference type="Proteomes" id="UP001196870">
    <property type="component" value="Unassembled WGS sequence"/>
</dbReference>
<keyword evidence="6" id="KW-0732">Signal</keyword>
<evidence type="ECO:0000313" key="7">
    <source>
        <dbReference type="EMBL" id="MBR0668194.1"/>
    </source>
</evidence>
<name>A0ABS5F6M4_9PROT</name>
<evidence type="ECO:0000256" key="2">
    <source>
        <dbReference type="ARBA" id="ARBA00022723"/>
    </source>
</evidence>
<gene>
    <name evidence="7" type="ORF">GXW71_27820</name>
</gene>
<feature type="chain" id="PRO_5045599787" evidence="6">
    <location>
        <begin position="17"/>
        <end position="156"/>
    </location>
</feature>
<protein>
    <submittedName>
        <fullName evidence="7">Cysteine dioxygenase</fullName>
    </submittedName>
</protein>
<keyword evidence="3 7" id="KW-0223">Dioxygenase</keyword>
<evidence type="ECO:0000256" key="1">
    <source>
        <dbReference type="ARBA" id="ARBA00006622"/>
    </source>
</evidence>
<dbReference type="CDD" id="cd10548">
    <property type="entry name" value="cupin_CDO"/>
    <property type="match status" value="1"/>
</dbReference>
<dbReference type="SUPFAM" id="SSF51182">
    <property type="entry name" value="RmlC-like cupins"/>
    <property type="match status" value="1"/>
</dbReference>
<dbReference type="EMBL" id="JAAGBB010000050">
    <property type="protein sequence ID" value="MBR0668194.1"/>
    <property type="molecule type" value="Genomic_DNA"/>
</dbReference>
<keyword evidence="2" id="KW-0479">Metal-binding</keyword>